<accession>A0A1L7XDB0</accession>
<evidence type="ECO:0000313" key="1">
    <source>
        <dbReference type="EMBL" id="CZR63029.1"/>
    </source>
</evidence>
<keyword evidence="2" id="KW-1185">Reference proteome</keyword>
<reference evidence="1 2" key="1">
    <citation type="submission" date="2016-03" db="EMBL/GenBank/DDBJ databases">
        <authorList>
            <person name="Ploux O."/>
        </authorList>
    </citation>
    <scope>NUCLEOTIDE SEQUENCE [LARGE SCALE GENOMIC DNA]</scope>
    <source>
        <strain evidence="1 2">UAMH 11012</strain>
    </source>
</reference>
<evidence type="ECO:0000313" key="2">
    <source>
        <dbReference type="Proteomes" id="UP000184330"/>
    </source>
</evidence>
<sequence length="208" mass="23308">MSRGMNPAQCINLEVEPCPGRRVHGLEYAVKQPSIFTPPKNDVRVWIMETEDYFLADGVMDSQLQAVVARNYVSPSIKKRIMMARISNDQAELAMFNNWVLLKEWLFAEYGARSTSTEADISPPLRTLPPQFTNFHRVSVDHSATTGGTANYPRTKCSTTTKFGIASIAREKRRVRTTTRSSGKGAVEWLETTSTQCSNDDGITPRCK</sequence>
<proteinExistence type="predicted"/>
<dbReference type="AlphaFoldDB" id="A0A1L7XDB0"/>
<dbReference type="OrthoDB" id="5426354at2759"/>
<organism evidence="1 2">
    <name type="scientific">Phialocephala subalpina</name>
    <dbReference type="NCBI Taxonomy" id="576137"/>
    <lineage>
        <taxon>Eukaryota</taxon>
        <taxon>Fungi</taxon>
        <taxon>Dikarya</taxon>
        <taxon>Ascomycota</taxon>
        <taxon>Pezizomycotina</taxon>
        <taxon>Leotiomycetes</taxon>
        <taxon>Helotiales</taxon>
        <taxon>Mollisiaceae</taxon>
        <taxon>Phialocephala</taxon>
        <taxon>Phialocephala fortinii species complex</taxon>
    </lineage>
</organism>
<protein>
    <submittedName>
        <fullName evidence="1">Uncharacterized protein</fullName>
    </submittedName>
</protein>
<gene>
    <name evidence="1" type="ORF">PAC_12926</name>
</gene>
<name>A0A1L7XDB0_9HELO</name>
<dbReference type="Proteomes" id="UP000184330">
    <property type="component" value="Unassembled WGS sequence"/>
</dbReference>
<dbReference type="EMBL" id="FJOG01000022">
    <property type="protein sequence ID" value="CZR63029.1"/>
    <property type="molecule type" value="Genomic_DNA"/>
</dbReference>